<dbReference type="Proteomes" id="UP000037460">
    <property type="component" value="Unassembled WGS sequence"/>
</dbReference>
<dbReference type="InterPro" id="IPR006115">
    <property type="entry name" value="6PGDH_NADP-bd"/>
</dbReference>
<dbReference type="EMBL" id="JWZX01002953">
    <property type="protein sequence ID" value="KOO25588.1"/>
    <property type="molecule type" value="Genomic_DNA"/>
</dbReference>
<dbReference type="InterPro" id="IPR029154">
    <property type="entry name" value="HIBADH-like_NADP-bd"/>
</dbReference>
<sequence>MVGTPDDVESVILGPDGVLAGLKPGALLVDFTTSTPSLALHVAAWSAAQGVMSLDAPVSGGDVGAKAATLSIMCGGSDEAFSAARPWLELLGKNIVHMGGPGAGQHTKMCNQILICSNMIGMTESLVYARRAGLDVEAVIKAIGAGAAGSWAVNNLGPRVARRDFAPGFMIEHMAKDLGIALAESERLGLRLPGLTLARRLYDALLRHGHGKEGTQALVLAIEDAARYDDEAEIG</sequence>
<reference evidence="4" key="1">
    <citation type="journal article" date="2015" name="PLoS Genet.">
        <title>Genome Sequence and Transcriptome Analyses of Chrysochromulina tobin: Metabolic Tools for Enhanced Algal Fitness in the Prominent Order Prymnesiales (Haptophyceae).</title>
        <authorList>
            <person name="Hovde B.T."/>
            <person name="Deodato C.R."/>
            <person name="Hunsperger H.M."/>
            <person name="Ryken S.A."/>
            <person name="Yost W."/>
            <person name="Jha R.K."/>
            <person name="Patterson J."/>
            <person name="Monnat R.J. Jr."/>
            <person name="Barlow S.B."/>
            <person name="Starkenburg S.R."/>
            <person name="Cattolico R.A."/>
        </authorList>
    </citation>
    <scope>NUCLEOTIDE SEQUENCE</scope>
    <source>
        <strain evidence="4">CCMP291</strain>
    </source>
</reference>
<dbReference type="Pfam" id="PF14833">
    <property type="entry name" value="NAD_binding_11"/>
    <property type="match status" value="1"/>
</dbReference>
<evidence type="ECO:0000259" key="2">
    <source>
        <dbReference type="Pfam" id="PF14833"/>
    </source>
</evidence>
<accession>A0A0M0JH78</accession>
<dbReference type="Gene3D" id="3.40.50.720">
    <property type="entry name" value="NAD(P)-binding Rossmann-like Domain"/>
    <property type="match status" value="1"/>
</dbReference>
<dbReference type="InterPro" id="IPR036291">
    <property type="entry name" value="NAD(P)-bd_dom_sf"/>
</dbReference>
<dbReference type="AlphaFoldDB" id="A0A0M0JH78"/>
<dbReference type="OrthoDB" id="435038at2759"/>
<proteinExistence type="predicted"/>
<evidence type="ECO:0000313" key="4">
    <source>
        <dbReference type="Proteomes" id="UP000037460"/>
    </source>
</evidence>
<dbReference type="PANTHER" id="PTHR43060:SF15">
    <property type="entry name" value="3-HYDROXYISOBUTYRATE DEHYDROGENASE-LIKE 1, MITOCHONDRIAL-RELATED"/>
    <property type="match status" value="1"/>
</dbReference>
<dbReference type="PANTHER" id="PTHR43060">
    <property type="entry name" value="3-HYDROXYISOBUTYRATE DEHYDROGENASE-LIKE 1, MITOCHONDRIAL-RELATED"/>
    <property type="match status" value="1"/>
</dbReference>
<dbReference type="InterPro" id="IPR013328">
    <property type="entry name" value="6PGD_dom2"/>
</dbReference>
<dbReference type="GO" id="GO:0050661">
    <property type="term" value="F:NADP binding"/>
    <property type="evidence" value="ECO:0007669"/>
    <property type="project" value="InterPro"/>
</dbReference>
<dbReference type="Gene3D" id="1.10.1040.10">
    <property type="entry name" value="N-(1-d-carboxylethyl)-l-norvaline Dehydrogenase, domain 2"/>
    <property type="match status" value="1"/>
</dbReference>
<dbReference type="SUPFAM" id="SSF48179">
    <property type="entry name" value="6-phosphogluconate dehydrogenase C-terminal domain-like"/>
    <property type="match status" value="1"/>
</dbReference>
<organism evidence="3 4">
    <name type="scientific">Chrysochromulina tobinii</name>
    <dbReference type="NCBI Taxonomy" id="1460289"/>
    <lineage>
        <taxon>Eukaryota</taxon>
        <taxon>Haptista</taxon>
        <taxon>Haptophyta</taxon>
        <taxon>Prymnesiophyceae</taxon>
        <taxon>Prymnesiales</taxon>
        <taxon>Chrysochromulinaceae</taxon>
        <taxon>Chrysochromulina</taxon>
    </lineage>
</organism>
<evidence type="ECO:0000259" key="1">
    <source>
        <dbReference type="Pfam" id="PF03446"/>
    </source>
</evidence>
<comment type="caution">
    <text evidence="3">The sequence shown here is derived from an EMBL/GenBank/DDBJ whole genome shotgun (WGS) entry which is preliminary data.</text>
</comment>
<protein>
    <submittedName>
        <fullName evidence="3">3-hydroxyisobutyrate dehydrogenase</fullName>
    </submittedName>
</protein>
<keyword evidence="4" id="KW-1185">Reference proteome</keyword>
<gene>
    <name evidence="3" type="ORF">Ctob_011866</name>
</gene>
<dbReference type="GO" id="GO:0051287">
    <property type="term" value="F:NAD binding"/>
    <property type="evidence" value="ECO:0007669"/>
    <property type="project" value="InterPro"/>
</dbReference>
<dbReference type="Pfam" id="PF03446">
    <property type="entry name" value="NAD_binding_2"/>
    <property type="match status" value="1"/>
</dbReference>
<evidence type="ECO:0000313" key="3">
    <source>
        <dbReference type="EMBL" id="KOO25588.1"/>
    </source>
</evidence>
<dbReference type="SUPFAM" id="SSF51735">
    <property type="entry name" value="NAD(P)-binding Rossmann-fold domains"/>
    <property type="match status" value="1"/>
</dbReference>
<feature type="domain" description="6-phosphogluconate dehydrogenase NADP-binding" evidence="1">
    <location>
        <begin position="1"/>
        <end position="99"/>
    </location>
</feature>
<dbReference type="InterPro" id="IPR008927">
    <property type="entry name" value="6-PGluconate_DH-like_C_sf"/>
</dbReference>
<name>A0A0M0JH78_9EUKA</name>
<feature type="domain" description="3-hydroxyisobutyrate dehydrogenase-like NAD-binding" evidence="2">
    <location>
        <begin position="102"/>
        <end position="219"/>
    </location>
</feature>